<feature type="transmembrane region" description="Helical" evidence="4">
    <location>
        <begin position="620"/>
        <end position="637"/>
    </location>
</feature>
<dbReference type="SUPFAM" id="SSF47473">
    <property type="entry name" value="EF-hand"/>
    <property type="match status" value="1"/>
</dbReference>
<feature type="domain" description="EF-hand" evidence="6">
    <location>
        <begin position="326"/>
        <end position="361"/>
    </location>
</feature>
<dbReference type="PROSITE" id="PS50222">
    <property type="entry name" value="EF_HAND_2"/>
    <property type="match status" value="4"/>
</dbReference>
<feature type="domain" description="EF-hand" evidence="6">
    <location>
        <begin position="473"/>
        <end position="508"/>
    </location>
</feature>
<sequence length="739" mass="82900">MAIHAFRFLVLILFISFVQCRILRLNSSDDLMSDGIDNVDDKSPILTANVSISSAHTCEHQYGFLPCAENAGGYIFQILIYQGILMFGEKELSTGSRVLFNILGASNIVGIIFRILVGLPAILIMIVSGVFSSKEDAQSKVSLGVGIYAGMTVFTLTVQWGVCLIFGRRKLAQESKSSHKKIAQPSSNCLLAKEVITELKGLPLSHESFEICMNIYELTFFSLTVDTGVMIDKETRHTAGIMLLSLIPYIIIQLVDILKTSFGAHLVILISLVMSSTALILYFVYQVMNPWMQERSLAYTKYETLRTGFLKHMQQQGNLIDEHGNLNDTVIGNLFAQTDKDANKNITKGELEKLMHDLINTGEMNVDRQFAVSEVMKVFDIDHDGLINYQEFSNGCKKWITETKQSTTNGDTSSSIPKDKLKIFMTLVPLLNLFKQKKEDDPKKRYLRWSKIIEDARKQLLKSESLITDDGNTNIEGIKNLFKQVDTGYNNEISKTELEQLIRSLNFGELQLNYDDAVKELFEDLDKNGNNVIDEQEFINGLIEWENKALPDAKHWDETGSIDETQQTVKEKLEHGESSVWTFIKSVLQVLLGIVTMTYLGGPLTTNILQLSYSMNVPSFAMSFVVVPLAMNCRAAIAAISPASHKSETSASLTFSEIYGGVVMSNISNLTALLAIVYAKDLTWDYTAEVLTVLVVCAIIGFLAYSRASYPLWTCLLAFFLYPFSLGLFYYAQFVLRWN</sequence>
<keyword evidence="4" id="KW-0812">Transmembrane</keyword>
<evidence type="ECO:0000256" key="1">
    <source>
        <dbReference type="ARBA" id="ARBA00022449"/>
    </source>
</evidence>
<keyword evidence="5" id="KW-0732">Signal</keyword>
<evidence type="ECO:0000313" key="8">
    <source>
        <dbReference type="Proteomes" id="UP000594638"/>
    </source>
</evidence>
<name>A0A8S0PMA7_OLEEU</name>
<keyword evidence="8" id="KW-1185">Reference proteome</keyword>
<protein>
    <submittedName>
        <fullName evidence="7">Calmodulin and related s (EF-Hand superfamily)</fullName>
    </submittedName>
</protein>
<feature type="transmembrane region" description="Helical" evidence="4">
    <location>
        <begin position="71"/>
        <end position="88"/>
    </location>
</feature>
<keyword evidence="4" id="KW-1133">Transmembrane helix</keyword>
<dbReference type="PANTHER" id="PTHR31503">
    <property type="entry name" value="VACUOLAR CALCIUM ION TRANSPORTER"/>
    <property type="match status" value="1"/>
</dbReference>
<dbReference type="Pfam" id="PF13499">
    <property type="entry name" value="EF-hand_7"/>
    <property type="match status" value="2"/>
</dbReference>
<feature type="transmembrane region" description="Helical" evidence="4">
    <location>
        <begin position="264"/>
        <end position="285"/>
    </location>
</feature>
<dbReference type="InterPro" id="IPR002048">
    <property type="entry name" value="EF_hand_dom"/>
</dbReference>
<gene>
    <name evidence="7" type="ORF">OLEA9_A061556</name>
</gene>
<dbReference type="GO" id="GO:0016020">
    <property type="term" value="C:membrane"/>
    <property type="evidence" value="ECO:0007669"/>
    <property type="project" value="InterPro"/>
</dbReference>
<dbReference type="InterPro" id="IPR018247">
    <property type="entry name" value="EF_Hand_1_Ca_BS"/>
</dbReference>
<feature type="signal peptide" evidence="5">
    <location>
        <begin position="1"/>
        <end position="20"/>
    </location>
</feature>
<keyword evidence="1" id="KW-0813">Transport</keyword>
<feature type="domain" description="EF-hand" evidence="6">
    <location>
        <begin position="367"/>
        <end position="402"/>
    </location>
</feature>
<keyword evidence="1" id="KW-0050">Antiport</keyword>
<evidence type="ECO:0000256" key="4">
    <source>
        <dbReference type="SAM" id="Phobius"/>
    </source>
</evidence>
<dbReference type="EMBL" id="CACTIH010000129">
    <property type="protein sequence ID" value="CAA2954893.1"/>
    <property type="molecule type" value="Genomic_DNA"/>
</dbReference>
<evidence type="ECO:0000256" key="5">
    <source>
        <dbReference type="SAM" id="SignalP"/>
    </source>
</evidence>
<dbReference type="AlphaFoldDB" id="A0A8S0PMA7"/>
<keyword evidence="2" id="KW-0106">Calcium</keyword>
<feature type="transmembrane region" description="Helical" evidence="4">
    <location>
        <begin position="239"/>
        <end position="258"/>
    </location>
</feature>
<proteinExistence type="predicted"/>
<dbReference type="GO" id="GO:0015369">
    <property type="term" value="F:calcium:proton antiporter activity"/>
    <property type="evidence" value="ECO:0007669"/>
    <property type="project" value="TreeGrafter"/>
</dbReference>
<feature type="transmembrane region" description="Helical" evidence="4">
    <location>
        <begin position="686"/>
        <end position="705"/>
    </location>
</feature>
<dbReference type="PANTHER" id="PTHR31503:SF85">
    <property type="entry name" value="CALCIUM-BINDING EF-HAND FAMILY PROTEIN"/>
    <property type="match status" value="1"/>
</dbReference>
<feature type="chain" id="PRO_5035877368" evidence="5">
    <location>
        <begin position="21"/>
        <end position="739"/>
    </location>
</feature>
<evidence type="ECO:0000313" key="7">
    <source>
        <dbReference type="EMBL" id="CAA2954893.1"/>
    </source>
</evidence>
<dbReference type="Gramene" id="OE9A061556T1">
    <property type="protein sequence ID" value="OE9A061556C1"/>
    <property type="gene ID" value="OE9A061556"/>
</dbReference>
<dbReference type="Gene3D" id="1.10.238.10">
    <property type="entry name" value="EF-hand"/>
    <property type="match status" value="2"/>
</dbReference>
<feature type="transmembrane region" description="Helical" evidence="4">
    <location>
        <begin position="580"/>
        <end position="600"/>
    </location>
</feature>
<evidence type="ECO:0000256" key="3">
    <source>
        <dbReference type="ARBA" id="ARBA00023065"/>
    </source>
</evidence>
<organism evidence="7 8">
    <name type="scientific">Olea europaea subsp. europaea</name>
    <dbReference type="NCBI Taxonomy" id="158383"/>
    <lineage>
        <taxon>Eukaryota</taxon>
        <taxon>Viridiplantae</taxon>
        <taxon>Streptophyta</taxon>
        <taxon>Embryophyta</taxon>
        <taxon>Tracheophyta</taxon>
        <taxon>Spermatophyta</taxon>
        <taxon>Magnoliopsida</taxon>
        <taxon>eudicotyledons</taxon>
        <taxon>Gunneridae</taxon>
        <taxon>Pentapetalae</taxon>
        <taxon>asterids</taxon>
        <taxon>lamiids</taxon>
        <taxon>Lamiales</taxon>
        <taxon>Oleaceae</taxon>
        <taxon>Oleeae</taxon>
        <taxon>Olea</taxon>
    </lineage>
</organism>
<evidence type="ECO:0000256" key="2">
    <source>
        <dbReference type="ARBA" id="ARBA00022837"/>
    </source>
</evidence>
<feature type="transmembrane region" description="Helical" evidence="4">
    <location>
        <begin position="712"/>
        <end position="732"/>
    </location>
</feature>
<reference evidence="7 8" key="1">
    <citation type="submission" date="2019-12" db="EMBL/GenBank/DDBJ databases">
        <authorList>
            <person name="Alioto T."/>
            <person name="Alioto T."/>
            <person name="Gomez Garrido J."/>
        </authorList>
    </citation>
    <scope>NUCLEOTIDE SEQUENCE [LARGE SCALE GENOMIC DNA]</scope>
</reference>
<feature type="transmembrane region" description="Helical" evidence="4">
    <location>
        <begin position="100"/>
        <end position="127"/>
    </location>
</feature>
<feature type="transmembrane region" description="Helical" evidence="4">
    <location>
        <begin position="658"/>
        <end position="680"/>
    </location>
</feature>
<dbReference type="SMART" id="SM00054">
    <property type="entry name" value="EFh"/>
    <property type="match status" value="4"/>
</dbReference>
<dbReference type="GO" id="GO:0006874">
    <property type="term" value="P:intracellular calcium ion homeostasis"/>
    <property type="evidence" value="ECO:0007669"/>
    <property type="project" value="TreeGrafter"/>
</dbReference>
<dbReference type="CDD" id="cd00051">
    <property type="entry name" value="EFh"/>
    <property type="match status" value="1"/>
</dbReference>
<comment type="caution">
    <text evidence="7">The sequence shown here is derived from an EMBL/GenBank/DDBJ whole genome shotgun (WGS) entry which is preliminary data.</text>
</comment>
<dbReference type="GO" id="GO:0005509">
    <property type="term" value="F:calcium ion binding"/>
    <property type="evidence" value="ECO:0007669"/>
    <property type="project" value="InterPro"/>
</dbReference>
<feature type="domain" description="EF-hand" evidence="6">
    <location>
        <begin position="513"/>
        <end position="548"/>
    </location>
</feature>
<dbReference type="InterPro" id="IPR011992">
    <property type="entry name" value="EF-hand-dom_pair"/>
</dbReference>
<dbReference type="OrthoDB" id="26525at2759"/>
<dbReference type="Proteomes" id="UP000594638">
    <property type="component" value="Unassembled WGS sequence"/>
</dbReference>
<feature type="transmembrane region" description="Helical" evidence="4">
    <location>
        <begin position="147"/>
        <end position="167"/>
    </location>
</feature>
<keyword evidence="3" id="KW-0406">Ion transport</keyword>
<keyword evidence="4" id="KW-0472">Membrane</keyword>
<accession>A0A8S0PMA7</accession>
<dbReference type="PROSITE" id="PS00018">
    <property type="entry name" value="EF_HAND_1"/>
    <property type="match status" value="3"/>
</dbReference>
<dbReference type="InterPro" id="IPR004713">
    <property type="entry name" value="CaH_exchang"/>
</dbReference>
<evidence type="ECO:0000259" key="6">
    <source>
        <dbReference type="PROSITE" id="PS50222"/>
    </source>
</evidence>